<dbReference type="Proteomes" id="UP000268093">
    <property type="component" value="Unassembled WGS sequence"/>
</dbReference>
<keyword evidence="5" id="KW-0175">Coiled coil</keyword>
<dbReference type="GO" id="GO:0007005">
    <property type="term" value="P:mitochondrion organization"/>
    <property type="evidence" value="ECO:0007669"/>
    <property type="project" value="InterPro"/>
</dbReference>
<feature type="coiled-coil region" evidence="5">
    <location>
        <begin position="125"/>
        <end position="152"/>
    </location>
</feature>
<feature type="domain" description="DML1/Misato tubulin" evidence="7">
    <location>
        <begin position="160"/>
        <end position="351"/>
    </location>
</feature>
<protein>
    <submittedName>
        <fullName evidence="8">Tubulin domain-containing protein</fullName>
    </submittedName>
</protein>
<evidence type="ECO:0000256" key="1">
    <source>
        <dbReference type="ARBA" id="ARBA00003757"/>
    </source>
</evidence>
<dbReference type="GO" id="GO:0005739">
    <property type="term" value="C:mitochondrion"/>
    <property type="evidence" value="ECO:0007669"/>
    <property type="project" value="UniProtKB-SubCell"/>
</dbReference>
<feature type="domain" description="Misato Segment II tubulin-like" evidence="6">
    <location>
        <begin position="7"/>
        <end position="133"/>
    </location>
</feature>
<dbReference type="InterPro" id="IPR029209">
    <property type="entry name" value="DML1/Misato_tubulin"/>
</dbReference>
<dbReference type="Gene3D" id="3.40.50.1440">
    <property type="entry name" value="Tubulin/FtsZ, GTPase domain"/>
    <property type="match status" value="1"/>
</dbReference>
<comment type="function">
    <text evidence="1">Involved in the partitioning of the mitochondrial organelle and mitochondrial DNA (mtDNA) inheritance.</text>
</comment>
<evidence type="ECO:0000313" key="8">
    <source>
        <dbReference type="EMBL" id="RUP44275.1"/>
    </source>
</evidence>
<evidence type="ECO:0000259" key="7">
    <source>
        <dbReference type="Pfam" id="PF14881"/>
    </source>
</evidence>
<dbReference type="SUPFAM" id="SSF52490">
    <property type="entry name" value="Tubulin nucleotide-binding domain-like"/>
    <property type="match status" value="1"/>
</dbReference>
<accession>A0A433D0B4</accession>
<dbReference type="InterPro" id="IPR036525">
    <property type="entry name" value="Tubulin/FtsZ_GTPase_sf"/>
</dbReference>
<keyword evidence="9" id="KW-1185">Reference proteome</keyword>
<evidence type="ECO:0000256" key="3">
    <source>
        <dbReference type="ARBA" id="ARBA00008507"/>
    </source>
</evidence>
<evidence type="ECO:0000259" key="6">
    <source>
        <dbReference type="Pfam" id="PF10644"/>
    </source>
</evidence>
<gene>
    <name evidence="8" type="ORF">BC936DRAFT_149690</name>
</gene>
<evidence type="ECO:0000313" key="9">
    <source>
        <dbReference type="Proteomes" id="UP000268093"/>
    </source>
</evidence>
<dbReference type="EMBL" id="RBNI01009230">
    <property type="protein sequence ID" value="RUP44275.1"/>
    <property type="molecule type" value="Genomic_DNA"/>
</dbReference>
<dbReference type="PANTHER" id="PTHR13391">
    <property type="entry name" value="MITOCHONDRIAL DISTRIBUTION REGULATOR MISATO"/>
    <property type="match status" value="1"/>
</dbReference>
<keyword evidence="4" id="KW-0496">Mitochondrion</keyword>
<comment type="similarity">
    <text evidence="3">Belongs to the misato family.</text>
</comment>
<proteinExistence type="inferred from homology"/>
<name>A0A433D0B4_9FUNG</name>
<dbReference type="OrthoDB" id="271881at2759"/>
<evidence type="ECO:0000256" key="5">
    <source>
        <dbReference type="SAM" id="Coils"/>
    </source>
</evidence>
<organism evidence="8 9">
    <name type="scientific">Jimgerdemannia flammicorona</name>
    <dbReference type="NCBI Taxonomy" id="994334"/>
    <lineage>
        <taxon>Eukaryota</taxon>
        <taxon>Fungi</taxon>
        <taxon>Fungi incertae sedis</taxon>
        <taxon>Mucoromycota</taxon>
        <taxon>Mucoromycotina</taxon>
        <taxon>Endogonomycetes</taxon>
        <taxon>Endogonales</taxon>
        <taxon>Endogonaceae</taxon>
        <taxon>Jimgerdemannia</taxon>
    </lineage>
</organism>
<dbReference type="InterPro" id="IPR049942">
    <property type="entry name" value="DML1/Misato"/>
</dbReference>
<comment type="subcellular location">
    <subcellularLocation>
        <location evidence="2">Mitochondrion</location>
    </subcellularLocation>
</comment>
<dbReference type="Pfam" id="PF14881">
    <property type="entry name" value="Tubulin_3"/>
    <property type="match status" value="1"/>
</dbReference>
<dbReference type="AlphaFoldDB" id="A0A433D0B4"/>
<evidence type="ECO:0000256" key="2">
    <source>
        <dbReference type="ARBA" id="ARBA00004173"/>
    </source>
</evidence>
<dbReference type="Pfam" id="PF10644">
    <property type="entry name" value="Misat_Tub_SegII"/>
    <property type="match status" value="1"/>
</dbReference>
<dbReference type="InterPro" id="IPR019605">
    <property type="entry name" value="Misato_II_tubulin-like"/>
</dbReference>
<comment type="caution">
    <text evidence="8">The sequence shown here is derived from an EMBL/GenBank/DDBJ whole genome shotgun (WGS) entry which is preliminary data.</text>
</comment>
<dbReference type="PANTHER" id="PTHR13391:SF0">
    <property type="entry name" value="PROTEIN MISATO HOMOLOG 1"/>
    <property type="match status" value="1"/>
</dbReference>
<sequence length="583" mass="66994">MFTPTMHEILTIQLGQFSNFVGTHFWNAQVTKPCTRFVSKDSYFTYGEDAPEPEVLHDVIFRTGVTQRGIETYTPRLMVYDLKGGFGSLKKFNKLFEDTDKNPTDAIDFTWDQNVQQFAEEEYPKNEYLQNLEEEEKENRAQQNQMEIEEQEEPNYHLDEQVHLWSDYNRIFYHPRSFNQLTQYQLDNDFKPFDVFSYGRDAYDDAEKELETYDENFRFFAEECDAVQGFQFLTTTFDGFGGFATSFLETIRDDYPKTSIVTFGFSNPGDLTNEATYFSSYFCRSNKKQSLNTAFSTFNLTELSTLYVPLNPPRANELDSLGWSRHLSLDASLPYHTSALLSAGIETASLVYRNKKNFTPMCDLLSRINWRQNTKIGSLSLAFPLPIGQPASGYGDVSKIVVNGRRSIFKDLSTRLDGSLEESMITQSLVVRGVPTEKDSRYKPTRSEFISELLDKLTTVNGMLSLRNVVDTAYPLPDSHPRFFSGLDASGLIDAHPRLRLQTRQHFSYLYAPVPHTRSVPVISRLSTTTRTRHTLQEQIHALRTINLKQFPEYSEGAHGLTEDDVGEVKEKMYGLAEVYDES</sequence>
<evidence type="ECO:0000256" key="4">
    <source>
        <dbReference type="ARBA" id="ARBA00023128"/>
    </source>
</evidence>
<reference evidence="8 9" key="1">
    <citation type="journal article" date="2018" name="New Phytol.">
        <title>Phylogenomics of Endogonaceae and evolution of mycorrhizas within Mucoromycota.</title>
        <authorList>
            <person name="Chang Y."/>
            <person name="Desiro A."/>
            <person name="Na H."/>
            <person name="Sandor L."/>
            <person name="Lipzen A."/>
            <person name="Clum A."/>
            <person name="Barry K."/>
            <person name="Grigoriev I.V."/>
            <person name="Martin F.M."/>
            <person name="Stajich J.E."/>
            <person name="Smith M.E."/>
            <person name="Bonito G."/>
            <person name="Spatafora J.W."/>
        </authorList>
    </citation>
    <scope>NUCLEOTIDE SEQUENCE [LARGE SCALE GENOMIC DNA]</scope>
    <source>
        <strain evidence="8 9">GMNB39</strain>
    </source>
</reference>
<dbReference type="CDD" id="cd06060">
    <property type="entry name" value="misato"/>
    <property type="match status" value="1"/>
</dbReference>